<feature type="region of interest" description="Disordered" evidence="1">
    <location>
        <begin position="167"/>
        <end position="225"/>
    </location>
</feature>
<protein>
    <submittedName>
        <fullName evidence="4">S24/S26 family peptidase</fullName>
    </submittedName>
</protein>
<keyword evidence="2" id="KW-1133">Transmembrane helix</keyword>
<keyword evidence="2" id="KW-0812">Transmembrane</keyword>
<name>A0ABY3RP81_9MICO</name>
<feature type="transmembrane region" description="Helical" evidence="2">
    <location>
        <begin position="7"/>
        <end position="26"/>
    </location>
</feature>
<dbReference type="Proteomes" id="UP001199642">
    <property type="component" value="Chromosome"/>
</dbReference>
<evidence type="ECO:0000313" key="5">
    <source>
        <dbReference type="Proteomes" id="UP001199642"/>
    </source>
</evidence>
<proteinExistence type="predicted"/>
<feature type="transmembrane region" description="Helical" evidence="2">
    <location>
        <begin position="140"/>
        <end position="161"/>
    </location>
</feature>
<evidence type="ECO:0000313" key="4">
    <source>
        <dbReference type="EMBL" id="UGS25641.1"/>
    </source>
</evidence>
<dbReference type="InterPro" id="IPR036286">
    <property type="entry name" value="LexA/Signal_pep-like_sf"/>
</dbReference>
<dbReference type="InterPro" id="IPR015927">
    <property type="entry name" value="Peptidase_S24_S26A/B/C"/>
</dbReference>
<accession>A0ABY3RP81</accession>
<reference evidence="4 5" key="1">
    <citation type="submission" date="2023-01" db="EMBL/GenBank/DDBJ databases">
        <title>Characterization of estradiol degrading bacteria Microbacterium sp. MZT7 and reveal degrading genes through genome analysis.</title>
        <authorList>
            <person name="Hao P."/>
            <person name="Gao Y."/>
        </authorList>
    </citation>
    <scope>NUCLEOTIDE SEQUENCE [LARGE SCALE GENOMIC DNA]</scope>
    <source>
        <strain evidence="4 5">MZT7</strain>
    </source>
</reference>
<dbReference type="CDD" id="cd06462">
    <property type="entry name" value="Peptidase_S24_S26"/>
    <property type="match status" value="1"/>
</dbReference>
<dbReference type="SUPFAM" id="SSF51306">
    <property type="entry name" value="LexA/Signal peptidase"/>
    <property type="match status" value="1"/>
</dbReference>
<keyword evidence="2" id="KW-0472">Membrane</keyword>
<evidence type="ECO:0000256" key="1">
    <source>
        <dbReference type="SAM" id="MobiDB-lite"/>
    </source>
</evidence>
<gene>
    <name evidence="4" type="ORF">K8F61_13295</name>
</gene>
<feature type="compositionally biased region" description="Low complexity" evidence="1">
    <location>
        <begin position="184"/>
        <end position="210"/>
    </location>
</feature>
<dbReference type="RefSeq" id="WP_231819464.1">
    <property type="nucleotide sequence ID" value="NZ_CP082781.1"/>
</dbReference>
<keyword evidence="5" id="KW-1185">Reference proteome</keyword>
<feature type="domain" description="Peptidase S24/S26A/S26B/S26C" evidence="3">
    <location>
        <begin position="34"/>
        <end position="103"/>
    </location>
</feature>
<organism evidence="4 5">
    <name type="scientific">Microbacterium resistens</name>
    <dbReference type="NCBI Taxonomy" id="156977"/>
    <lineage>
        <taxon>Bacteria</taxon>
        <taxon>Bacillati</taxon>
        <taxon>Actinomycetota</taxon>
        <taxon>Actinomycetes</taxon>
        <taxon>Micrococcales</taxon>
        <taxon>Microbacteriaceae</taxon>
        <taxon>Microbacterium</taxon>
    </lineage>
</organism>
<evidence type="ECO:0000259" key="3">
    <source>
        <dbReference type="Pfam" id="PF00717"/>
    </source>
</evidence>
<sequence>MRPALFLSIRAVVYAVLIAVSVPFVWQLTTGGASLVVTGTSMTPTYERGDVVFIDRVTDPDPSFWKEGEIVAVAFSSSNLDEDRYIHRVERVLDDGRAVLKGDGNPEEDVSPVDLDQVVGVPVGALHGPSAQVYVFTQQWYGRLMIFGLGILTLILVEMLAHRDKVRRTSPAEQPPAVDETGIADETVPAAETAPTEATVAPDDPAFAEEPALRRTRRERDRVRS</sequence>
<dbReference type="Gene3D" id="2.10.109.10">
    <property type="entry name" value="Umud Fragment, subunit A"/>
    <property type="match status" value="1"/>
</dbReference>
<evidence type="ECO:0000256" key="2">
    <source>
        <dbReference type="SAM" id="Phobius"/>
    </source>
</evidence>
<dbReference type="Pfam" id="PF00717">
    <property type="entry name" value="Peptidase_S24"/>
    <property type="match status" value="1"/>
</dbReference>
<dbReference type="EMBL" id="CP082781">
    <property type="protein sequence ID" value="UGS25641.1"/>
    <property type="molecule type" value="Genomic_DNA"/>
</dbReference>